<keyword evidence="1" id="KW-1133">Transmembrane helix</keyword>
<dbReference type="AlphaFoldDB" id="A0A940SW17"/>
<evidence type="ECO:0000256" key="1">
    <source>
        <dbReference type="SAM" id="Phobius"/>
    </source>
</evidence>
<dbReference type="EMBL" id="JAEEGA010000007">
    <property type="protein sequence ID" value="MBP1041621.1"/>
    <property type="molecule type" value="Genomic_DNA"/>
</dbReference>
<protein>
    <submittedName>
        <fullName evidence="2">Uncharacterized protein</fullName>
    </submittedName>
</protein>
<dbReference type="Proteomes" id="UP000674938">
    <property type="component" value="Unassembled WGS sequence"/>
</dbReference>
<keyword evidence="1" id="KW-0472">Membrane</keyword>
<sequence>MFKFIKNHSILVLTVIIGGLLVIIPLFQGAIEPNLTIDGMYNFVGSFFGVLAAVMLAFSENKAQNQAIRDEIELNARKERTIQAEFLYREMLFQKIENLYAKLNTCIYQNEESIRLIKYNRETVDERQMMNKLLENQNQSEKLIHDIELLSIYFHNYQPNIEQIVVLFERSRDHLALLEVKLTTEESVEFNDKVEAYIEFLDDLDQLLDDLSIDLLKKMKVEVVELANLSSLDDDKEH</sequence>
<gene>
    <name evidence="2" type="ORF">I6N95_11445</name>
</gene>
<name>A0A940SW17_9ENTE</name>
<proteinExistence type="predicted"/>
<evidence type="ECO:0000313" key="3">
    <source>
        <dbReference type="Proteomes" id="UP000674938"/>
    </source>
</evidence>
<organism evidence="2 3">
    <name type="scientific">Vagococcus allomyrinae</name>
    <dbReference type="NCBI Taxonomy" id="2794353"/>
    <lineage>
        <taxon>Bacteria</taxon>
        <taxon>Bacillati</taxon>
        <taxon>Bacillota</taxon>
        <taxon>Bacilli</taxon>
        <taxon>Lactobacillales</taxon>
        <taxon>Enterococcaceae</taxon>
        <taxon>Vagococcus</taxon>
    </lineage>
</organism>
<dbReference type="RefSeq" id="WP_209527810.1">
    <property type="nucleotide sequence ID" value="NZ_JAEEGA010000007.1"/>
</dbReference>
<feature type="transmembrane region" description="Helical" evidence="1">
    <location>
        <begin position="39"/>
        <end position="59"/>
    </location>
</feature>
<evidence type="ECO:0000313" key="2">
    <source>
        <dbReference type="EMBL" id="MBP1041621.1"/>
    </source>
</evidence>
<comment type="caution">
    <text evidence="2">The sequence shown here is derived from an EMBL/GenBank/DDBJ whole genome shotgun (WGS) entry which is preliminary data.</text>
</comment>
<accession>A0A940SW17</accession>
<keyword evidence="1" id="KW-0812">Transmembrane</keyword>
<keyword evidence="3" id="KW-1185">Reference proteome</keyword>
<reference evidence="2" key="1">
    <citation type="submission" date="2020-12" db="EMBL/GenBank/DDBJ databases">
        <title>Vagococcus allomyrinae sp. nov. and Enterococcus lavae sp. nov., isolated from the larvae of Allomyrina dichotoma.</title>
        <authorList>
            <person name="Lee S.D."/>
        </authorList>
    </citation>
    <scope>NUCLEOTIDE SEQUENCE</scope>
    <source>
        <strain evidence="2">BWB3-3</strain>
    </source>
</reference>